<dbReference type="NCBIfam" id="TIGR00731">
    <property type="entry name" value="bL25_bact_ctc"/>
    <property type="match status" value="1"/>
</dbReference>
<evidence type="ECO:0000256" key="2">
    <source>
        <dbReference type="ARBA" id="ARBA00022884"/>
    </source>
</evidence>
<dbReference type="SUPFAM" id="SSF50715">
    <property type="entry name" value="Ribosomal protein L25-like"/>
    <property type="match status" value="1"/>
</dbReference>
<dbReference type="Proteomes" id="UP000094578">
    <property type="component" value="Unassembled WGS sequence"/>
</dbReference>
<dbReference type="GO" id="GO:0006412">
    <property type="term" value="P:translation"/>
    <property type="evidence" value="ECO:0007669"/>
    <property type="project" value="UniProtKB-UniRule"/>
</dbReference>
<dbReference type="InterPro" id="IPR020057">
    <property type="entry name" value="Ribosomal_bL25_b-dom"/>
</dbReference>
<comment type="function">
    <text evidence="5">This is one of the proteins that binds to the 5S RNA in the ribosome where it forms part of the central protuberance.</text>
</comment>
<dbReference type="Pfam" id="PF14693">
    <property type="entry name" value="Ribosomal_TL5_C"/>
    <property type="match status" value="1"/>
</dbReference>
<comment type="subunit">
    <text evidence="5">Part of the 50S ribosomal subunit; part of the 5S rRNA/L5/L18/L25 subcomplex. Contacts the 5S rRNA. Binds to the 5S rRNA independently of L5 and L18.</text>
</comment>
<dbReference type="EMBL" id="MDER01000032">
    <property type="protein sequence ID" value="ODP29090.1"/>
    <property type="molecule type" value="Genomic_DNA"/>
</dbReference>
<accession>A0A1E3L811</accession>
<feature type="compositionally biased region" description="Acidic residues" evidence="6">
    <location>
        <begin position="207"/>
        <end position="217"/>
    </location>
</feature>
<evidence type="ECO:0000259" key="8">
    <source>
        <dbReference type="Pfam" id="PF14693"/>
    </source>
</evidence>
<evidence type="ECO:0000313" key="10">
    <source>
        <dbReference type="Proteomes" id="UP000094578"/>
    </source>
</evidence>
<reference evidence="9 10" key="1">
    <citation type="submission" date="2016-08" db="EMBL/GenBank/DDBJ databases">
        <title>Genome sequencing of Paenibacillus sp. TI45-13ar, isolated from Korean traditional nuruk.</title>
        <authorList>
            <person name="Kim S.-J."/>
        </authorList>
    </citation>
    <scope>NUCLEOTIDE SEQUENCE [LARGE SCALE GENOMIC DNA]</scope>
    <source>
        <strain evidence="9 10">TI45-13ar</strain>
    </source>
</reference>
<proteinExistence type="inferred from homology"/>
<dbReference type="RefSeq" id="WP_069327034.1">
    <property type="nucleotide sequence ID" value="NZ_MDER01000032.1"/>
</dbReference>
<name>A0A1E3L811_9BACL</name>
<dbReference type="STRING" id="1886670.PTI45_01601"/>
<dbReference type="GO" id="GO:0003735">
    <property type="term" value="F:structural constituent of ribosome"/>
    <property type="evidence" value="ECO:0007669"/>
    <property type="project" value="InterPro"/>
</dbReference>
<evidence type="ECO:0000256" key="5">
    <source>
        <dbReference type="HAMAP-Rule" id="MF_01334"/>
    </source>
</evidence>
<keyword evidence="2 5" id="KW-0694">RNA-binding</keyword>
<dbReference type="PANTHER" id="PTHR33284:SF1">
    <property type="entry name" value="RIBOSOMAL PROTEIN L25_GLN-TRNA SYNTHETASE, ANTI-CODON-BINDING DOMAIN-CONTAINING PROTEIN"/>
    <property type="match status" value="1"/>
</dbReference>
<dbReference type="InterPro" id="IPR011035">
    <property type="entry name" value="Ribosomal_bL25/Gln-tRNA_synth"/>
</dbReference>
<evidence type="ECO:0000256" key="6">
    <source>
        <dbReference type="SAM" id="MobiDB-lite"/>
    </source>
</evidence>
<feature type="compositionally biased region" description="Acidic residues" evidence="6">
    <location>
        <begin position="187"/>
        <end position="199"/>
    </location>
</feature>
<keyword evidence="3 5" id="KW-0689">Ribosomal protein</keyword>
<gene>
    <name evidence="5" type="primary">rplY</name>
    <name evidence="5" type="synonym">ctc</name>
    <name evidence="9" type="ORF">PTI45_01601</name>
</gene>
<dbReference type="Pfam" id="PF01386">
    <property type="entry name" value="Ribosomal_L25p"/>
    <property type="match status" value="1"/>
</dbReference>
<evidence type="ECO:0000313" key="9">
    <source>
        <dbReference type="EMBL" id="ODP29090.1"/>
    </source>
</evidence>
<feature type="region of interest" description="Disordered" evidence="6">
    <location>
        <begin position="186"/>
        <end position="217"/>
    </location>
</feature>
<dbReference type="CDD" id="cd00495">
    <property type="entry name" value="Ribosomal_L25_TL5_CTC"/>
    <property type="match status" value="1"/>
</dbReference>
<dbReference type="InterPro" id="IPR020056">
    <property type="entry name" value="Rbsml_bL25/Gln-tRNA_synth_N"/>
</dbReference>
<evidence type="ECO:0000256" key="1">
    <source>
        <dbReference type="ARBA" id="ARBA00022730"/>
    </source>
</evidence>
<dbReference type="AlphaFoldDB" id="A0A1E3L811"/>
<sequence length="217" mass="23225">MSTNHEKLTATKRESSKRSEMRELRLNGRVPGVVYGPDLGSVPVHVDSKQLLAHVKRGGAEMFSLAVEGGKEVQVLIKDVQRVDGRILHADFMQVSDTKPIQVTMPIDFHGEAIGTKSGGVLQHQATELEVSGLAKNLPSSLEVDISGLEIGDRVIASDVKLPSGVTLVSNEEEIIASVIVPRVAEEDLEPTTADEAETTDAATNDAGEEVPEVGKE</sequence>
<dbReference type="Gene3D" id="2.40.240.10">
    <property type="entry name" value="Ribosomal Protein L25, Chain P"/>
    <property type="match status" value="1"/>
</dbReference>
<dbReference type="GO" id="GO:0022625">
    <property type="term" value="C:cytosolic large ribosomal subunit"/>
    <property type="evidence" value="ECO:0007669"/>
    <property type="project" value="TreeGrafter"/>
</dbReference>
<evidence type="ECO:0000256" key="3">
    <source>
        <dbReference type="ARBA" id="ARBA00022980"/>
    </source>
</evidence>
<dbReference type="HAMAP" id="MF_01334">
    <property type="entry name" value="Ribosomal_bL25_CTC"/>
    <property type="match status" value="1"/>
</dbReference>
<dbReference type="InterPro" id="IPR020930">
    <property type="entry name" value="Ribosomal_uL5_bac-type"/>
</dbReference>
<organism evidence="9 10">
    <name type="scientific">Paenibacillus nuruki</name>
    <dbReference type="NCBI Taxonomy" id="1886670"/>
    <lineage>
        <taxon>Bacteria</taxon>
        <taxon>Bacillati</taxon>
        <taxon>Bacillota</taxon>
        <taxon>Bacilli</taxon>
        <taxon>Bacillales</taxon>
        <taxon>Paenibacillaceae</taxon>
        <taxon>Paenibacillus</taxon>
    </lineage>
</organism>
<protein>
    <recommendedName>
        <fullName evidence="5">Large ribosomal subunit protein bL25</fullName>
    </recommendedName>
    <alternativeName>
        <fullName evidence="5">General stress protein CTC</fullName>
    </alternativeName>
</protein>
<dbReference type="InterPro" id="IPR037121">
    <property type="entry name" value="Ribosomal_bL25_C"/>
</dbReference>
<feature type="domain" description="Large ribosomal subunit protein bL25 beta" evidence="8">
    <location>
        <begin position="101"/>
        <end position="183"/>
    </location>
</feature>
<keyword evidence="4 5" id="KW-0687">Ribonucleoprotein</keyword>
<dbReference type="PANTHER" id="PTHR33284">
    <property type="entry name" value="RIBOSOMAL PROTEIN L25/GLN-TRNA SYNTHETASE, ANTI-CODON-BINDING DOMAIN-CONTAINING PROTEIN"/>
    <property type="match status" value="1"/>
</dbReference>
<dbReference type="Gene3D" id="2.170.120.20">
    <property type="entry name" value="Ribosomal protein L25, beta domain"/>
    <property type="match status" value="1"/>
</dbReference>
<keyword evidence="1 5" id="KW-0699">rRNA-binding</keyword>
<comment type="caution">
    <text evidence="9">The sequence shown here is derived from an EMBL/GenBank/DDBJ whole genome shotgun (WGS) entry which is preliminary data.</text>
</comment>
<evidence type="ECO:0000256" key="4">
    <source>
        <dbReference type="ARBA" id="ARBA00023274"/>
    </source>
</evidence>
<keyword evidence="10" id="KW-1185">Reference proteome</keyword>
<dbReference type="InterPro" id="IPR029751">
    <property type="entry name" value="Ribosomal_L25_dom"/>
</dbReference>
<evidence type="ECO:0000259" key="7">
    <source>
        <dbReference type="Pfam" id="PF01386"/>
    </source>
</evidence>
<feature type="domain" description="Large ribosomal subunit protein bL25 L25" evidence="7">
    <location>
        <begin position="8"/>
        <end position="92"/>
    </location>
</feature>
<feature type="region of interest" description="Disordered" evidence="6">
    <location>
        <begin position="1"/>
        <end position="23"/>
    </location>
</feature>
<dbReference type="GO" id="GO:0008097">
    <property type="term" value="F:5S rRNA binding"/>
    <property type="evidence" value="ECO:0007669"/>
    <property type="project" value="InterPro"/>
</dbReference>
<dbReference type="InterPro" id="IPR001021">
    <property type="entry name" value="Ribosomal_bL25_long"/>
</dbReference>
<comment type="similarity">
    <text evidence="5">Belongs to the bacterial ribosomal protein bL25 family. CTC subfamily.</text>
</comment>